<evidence type="ECO:0000256" key="2">
    <source>
        <dbReference type="SAM" id="MobiDB-lite"/>
    </source>
</evidence>
<feature type="domain" description="Tape measure protein N-terminal" evidence="3">
    <location>
        <begin position="189"/>
        <end position="330"/>
    </location>
</feature>
<feature type="coiled-coil region" evidence="1">
    <location>
        <begin position="758"/>
        <end position="785"/>
    </location>
</feature>
<feature type="region of interest" description="Disordered" evidence="2">
    <location>
        <begin position="1158"/>
        <end position="1197"/>
    </location>
</feature>
<evidence type="ECO:0000313" key="5">
    <source>
        <dbReference type="Proteomes" id="UP000018418"/>
    </source>
</evidence>
<dbReference type="HOGENOM" id="CLU_004499_0_0_6"/>
<proteinExistence type="predicted"/>
<feature type="compositionally biased region" description="Polar residues" evidence="2">
    <location>
        <begin position="1188"/>
        <end position="1197"/>
    </location>
</feature>
<sequence length="1218" mass="128667">MASKDLTFKLVIDADVKSLISNFKQSEVQAKEFFDLIRQESERLRQSAGNGADGIDQLNRSLQSTSNTANQFDRKITTVNNDLGRTETSANAATTQAHALESAFSKLMMTLAALGIGVTAKEMLDTADSYKNLAASVRVAIGEHGNLSQAMQNIIGISLRTNTSLEATAQLYTKITTATKDMGAQQQSVFLRAANSSASFKLTQQDILSLTETINKAVQVSGGPIESAEAGLFQLNQALSSGVLRGEEFNSVMEQTPRLARAMADGLGVTIGQLRNMANNGQLSSEVVTKALLSQATVINGEFAKFPTTIGNAVQNLKSSWTVYLGELDKTTGVTTAVANGIKYLADHLDSIVAAFKNVIEVVGLYKSTQLVSYLNAKSTAFANTATAIRASTSQLAANTQAELENARASQSTSQANQNQTQTARQLAQANQAVALSAVEEARAESGKALAQLQSLQSTRTLVLAEMQLEQERLKAQYNATGRAQSITRMAELGKVQAQVTKEIAAAEQRLNAVRAEGTAAASRLTAANNALAASNTTIGQKLGALNNAFMSGISKIGAFAAAIFGLVIAYDLAKKAGEALGEGIAKVVLHAQGLKTVSENEAIIAKQDEELKKKADEAAEAKRRQAAAAETAKNAALGLTDATKNVVDAFDKEVKAGSTVVDAMKKVSDSFNFTNLDGINNGITALSALQAKGIATGDDIRKALASGLQGQDLVAFQTNFSAVGAQIKSEMDAVYQDLAVKKKAYDDFVKNSDGLSYNDFKAQSQKYQDDIDATQAKITTLQTQYNNSIQSTALVHGAILDEAIRRTGFSYEQLEGKSTQAFISAKNDVNVLIASLDELSAKGVNTSLALSASLSKAISTATNQEEIAGLQAKIEGLRGTLGTQVTNGLLLQAKQQLIDVNAQLDKATPGVNSLAEAFSQFGLVSKEQADITAQSYLDAYNVMLSSGKATTSQLKQALTQMSDSIYSSGNTAKQSWYENQLAINGLSDSVDSMGKHSVSAANNVSSAVSNISTSTSAASDSFKSLGDAGEEQANRVSDAWDKTANSIKNASSKSSAFGISSGTSMSNFWVTQESIANQLKSKGYDDAQAKSIAEKIYNQTKGQSGVGAAYASRDYYMSHGYTDSMYTQMRGGSPNLSNYAAVDEKIQQYAEQAAKQSNTAANTTSSAAANVNNSTGTTRTLKIEAPNGSTATVIATPSQADTLEEIFSTLGRHKKSS</sequence>
<name>V2UG61_9GAMM</name>
<gene>
    <name evidence="4" type="ORF">P255_02988</name>
</gene>
<dbReference type="Pfam" id="PF20155">
    <property type="entry name" value="TMP_3"/>
    <property type="match status" value="1"/>
</dbReference>
<evidence type="ECO:0000256" key="1">
    <source>
        <dbReference type="SAM" id="Coils"/>
    </source>
</evidence>
<evidence type="ECO:0000259" key="3">
    <source>
        <dbReference type="Pfam" id="PF20155"/>
    </source>
</evidence>
<dbReference type="AlphaFoldDB" id="V2UG61"/>
<dbReference type="Proteomes" id="UP000018418">
    <property type="component" value="Unassembled WGS sequence"/>
</dbReference>
<dbReference type="InterPro" id="IPR013491">
    <property type="entry name" value="Tape_meas_N"/>
</dbReference>
<dbReference type="RefSeq" id="WP_004904455.1">
    <property type="nucleotide sequence ID" value="NZ_BBTI01000016.1"/>
</dbReference>
<accession>V2UG61</accession>
<keyword evidence="1" id="KW-0175">Coiled coil</keyword>
<dbReference type="OrthoDB" id="6174294at2"/>
<evidence type="ECO:0000313" key="4">
    <source>
        <dbReference type="EMBL" id="ESK47506.1"/>
    </source>
</evidence>
<dbReference type="NCBIfam" id="TIGR02675">
    <property type="entry name" value="tape_meas_nterm"/>
    <property type="match status" value="1"/>
</dbReference>
<organism evidence="4 5">
    <name type="scientific">Acinetobacter brisouii CIP 110357</name>
    <dbReference type="NCBI Taxonomy" id="1341683"/>
    <lineage>
        <taxon>Bacteria</taxon>
        <taxon>Pseudomonadati</taxon>
        <taxon>Pseudomonadota</taxon>
        <taxon>Gammaproteobacteria</taxon>
        <taxon>Moraxellales</taxon>
        <taxon>Moraxellaceae</taxon>
        <taxon>Acinetobacter</taxon>
    </lineage>
</organism>
<keyword evidence="5" id="KW-1185">Reference proteome</keyword>
<feature type="coiled-coil region" evidence="1">
    <location>
        <begin position="605"/>
        <end position="633"/>
    </location>
</feature>
<dbReference type="EMBL" id="AYEU01000015">
    <property type="protein sequence ID" value="ESK47506.1"/>
    <property type="molecule type" value="Genomic_DNA"/>
</dbReference>
<protein>
    <recommendedName>
        <fullName evidence="3">Tape measure protein N-terminal domain-containing protein</fullName>
    </recommendedName>
</protein>
<feature type="compositionally biased region" description="Low complexity" evidence="2">
    <location>
        <begin position="1158"/>
        <end position="1179"/>
    </location>
</feature>
<comment type="caution">
    <text evidence="4">The sequence shown here is derived from an EMBL/GenBank/DDBJ whole genome shotgun (WGS) entry which is preliminary data.</text>
</comment>
<reference evidence="4 5" key="1">
    <citation type="submission" date="2013-10" db="EMBL/GenBank/DDBJ databases">
        <title>The Genome Sequence of Acinetobacter brisouii CIP 110357.</title>
        <authorList>
            <consortium name="The Broad Institute Genomics Platform"/>
            <consortium name="The Broad Institute Genome Sequencing Center for Infectious Disease"/>
            <person name="Cerqueira G."/>
            <person name="Feldgarden M."/>
            <person name="Courvalin P."/>
            <person name="Grillot-Courvalin C."/>
            <person name="Clermont D."/>
            <person name="Rocha E."/>
            <person name="Yoon E.-J."/>
            <person name="Nemec A."/>
            <person name="Young S.K."/>
            <person name="Zeng Q."/>
            <person name="Gargeya S."/>
            <person name="Fitzgerald M."/>
            <person name="Abouelleil A."/>
            <person name="Alvarado L."/>
            <person name="Berlin A.M."/>
            <person name="Chapman S.B."/>
            <person name="Gainer-Dewar J."/>
            <person name="Goldberg J."/>
            <person name="Gnerre S."/>
            <person name="Griggs A."/>
            <person name="Gujja S."/>
            <person name="Hansen M."/>
            <person name="Howarth C."/>
            <person name="Imamovic A."/>
            <person name="Ireland A."/>
            <person name="Larimer J."/>
            <person name="McCowan C."/>
            <person name="Murphy C."/>
            <person name="Pearson M."/>
            <person name="Poon T.W."/>
            <person name="Priest M."/>
            <person name="Roberts A."/>
            <person name="Saif S."/>
            <person name="Shea T."/>
            <person name="Sykes S."/>
            <person name="Wortman J."/>
            <person name="Nusbaum C."/>
            <person name="Birren B."/>
        </authorList>
    </citation>
    <scope>NUCLEOTIDE SEQUENCE [LARGE SCALE GENOMIC DNA]</scope>
    <source>
        <strain evidence="4 5">CIP 110357</strain>
    </source>
</reference>
<dbReference type="PATRIC" id="fig|1341683.3.peg.2948"/>